<dbReference type="PANTHER" id="PTHR12526">
    <property type="entry name" value="GLYCOSYLTRANSFERASE"/>
    <property type="match status" value="1"/>
</dbReference>
<comment type="caution">
    <text evidence="2">The sequence shown here is derived from an EMBL/GenBank/DDBJ whole genome shotgun (WGS) entry which is preliminary data.</text>
</comment>
<feature type="domain" description="Glycosyl transferase family 1" evidence="1">
    <location>
        <begin position="168"/>
        <end position="332"/>
    </location>
</feature>
<organism evidence="2 3">
    <name type="scientific">Paenibacillus contaminans</name>
    <dbReference type="NCBI Taxonomy" id="450362"/>
    <lineage>
        <taxon>Bacteria</taxon>
        <taxon>Bacillati</taxon>
        <taxon>Bacillota</taxon>
        <taxon>Bacilli</taxon>
        <taxon>Bacillales</taxon>
        <taxon>Paenibacillaceae</taxon>
        <taxon>Paenibacillus</taxon>
    </lineage>
</organism>
<proteinExistence type="predicted"/>
<keyword evidence="2" id="KW-0808">Transferase</keyword>
<dbReference type="Proteomes" id="UP000250369">
    <property type="component" value="Unassembled WGS sequence"/>
</dbReference>
<dbReference type="Pfam" id="PF00534">
    <property type="entry name" value="Glycos_transf_1"/>
    <property type="match status" value="1"/>
</dbReference>
<name>A0A329MR93_9BACL</name>
<dbReference type="Gene3D" id="3.40.50.2000">
    <property type="entry name" value="Glycogen Phosphorylase B"/>
    <property type="match status" value="2"/>
</dbReference>
<reference evidence="2 3" key="1">
    <citation type="journal article" date="2009" name="Int. J. Syst. Evol. Microbiol.">
        <title>Paenibacillus contaminans sp. nov., isolated from a contaminated laboratory plate.</title>
        <authorList>
            <person name="Chou J.H."/>
            <person name="Lee J.H."/>
            <person name="Lin M.C."/>
            <person name="Chang P.S."/>
            <person name="Arun A.B."/>
            <person name="Young C.C."/>
            <person name="Chen W.M."/>
        </authorList>
    </citation>
    <scope>NUCLEOTIDE SEQUENCE [LARGE SCALE GENOMIC DNA]</scope>
    <source>
        <strain evidence="2 3">CKOBP-6</strain>
    </source>
</reference>
<dbReference type="CDD" id="cd03801">
    <property type="entry name" value="GT4_PimA-like"/>
    <property type="match status" value="1"/>
</dbReference>
<accession>A0A329MR93</accession>
<dbReference type="SUPFAM" id="SSF53756">
    <property type="entry name" value="UDP-Glycosyltransferase/glycogen phosphorylase"/>
    <property type="match status" value="1"/>
</dbReference>
<dbReference type="OrthoDB" id="158463at2"/>
<gene>
    <name evidence="2" type="ORF">DQG23_08545</name>
</gene>
<dbReference type="EMBL" id="QMFB01000003">
    <property type="protein sequence ID" value="RAV22072.1"/>
    <property type="molecule type" value="Genomic_DNA"/>
</dbReference>
<evidence type="ECO:0000313" key="3">
    <source>
        <dbReference type="Proteomes" id="UP000250369"/>
    </source>
</evidence>
<sequence>MRVLFMYIIPGGGVDTLNRQRCHALAKRGIECHCLYFHPGSGLQNINAEGITTFITKEPNEIIGIVNHYQYQAIIVTSAYMEVRMLRLKGFGGRIIFENQGLGTLEWARHEMKSGSPHINAYADGLLLPRTPHLLELTKEFCPNKLTFSFNNPIDTDTFSYRKKDKLPYPVLAWFGRMEYNKNWRDFLFIGYHLVQEYPDMKLWMFHDHTLAQPGETEMFELTVKDLGLGDHVVLRSNVPHASIPEIFSAIGDSGGLVCSTSRVEGAGYVVYEAMSCRCPVLTTDSDGVKSAVVHNVTGKFYNHGDIDGAVLEALELMRDTGLRERIRMQARSLVENEFSVERYCINFFHMLQTVGAM</sequence>
<dbReference type="AlphaFoldDB" id="A0A329MR93"/>
<keyword evidence="3" id="KW-1185">Reference proteome</keyword>
<dbReference type="GO" id="GO:0016757">
    <property type="term" value="F:glycosyltransferase activity"/>
    <property type="evidence" value="ECO:0007669"/>
    <property type="project" value="InterPro"/>
</dbReference>
<evidence type="ECO:0000259" key="1">
    <source>
        <dbReference type="Pfam" id="PF00534"/>
    </source>
</evidence>
<dbReference type="RefSeq" id="WP_113030381.1">
    <property type="nucleotide sequence ID" value="NZ_QMFB01000003.1"/>
</dbReference>
<evidence type="ECO:0000313" key="2">
    <source>
        <dbReference type="EMBL" id="RAV22072.1"/>
    </source>
</evidence>
<dbReference type="InterPro" id="IPR001296">
    <property type="entry name" value="Glyco_trans_1"/>
</dbReference>
<protein>
    <submittedName>
        <fullName evidence="2">Glycosyltransferase family 1 protein</fullName>
    </submittedName>
</protein>